<evidence type="ECO:0000256" key="3">
    <source>
        <dbReference type="ARBA" id="ARBA00022723"/>
    </source>
</evidence>
<dbReference type="AlphaFoldDB" id="A0AAJ1Q600"/>
<dbReference type="InterPro" id="IPR015424">
    <property type="entry name" value="PyrdxlP-dep_Trfase"/>
</dbReference>
<keyword evidence="3" id="KW-0479">Metal-binding</keyword>
<dbReference type="GO" id="GO:0051536">
    <property type="term" value="F:iron-sulfur cluster binding"/>
    <property type="evidence" value="ECO:0007669"/>
    <property type="project" value="UniProtKB-KW"/>
</dbReference>
<evidence type="ECO:0000313" key="9">
    <source>
        <dbReference type="EMBL" id="MDK7187153.1"/>
    </source>
</evidence>
<name>A0AAJ1Q600_9LACT</name>
<dbReference type="Gene3D" id="1.10.260.50">
    <property type="match status" value="1"/>
</dbReference>
<dbReference type="Gene3D" id="3.90.1150.10">
    <property type="entry name" value="Aspartate Aminotransferase, domain 1"/>
    <property type="match status" value="1"/>
</dbReference>
<keyword evidence="6" id="KW-0411">Iron-sulfur</keyword>
<evidence type="ECO:0000313" key="10">
    <source>
        <dbReference type="Proteomes" id="UP001229251"/>
    </source>
</evidence>
<dbReference type="Proteomes" id="UP001229251">
    <property type="component" value="Unassembled WGS sequence"/>
</dbReference>
<dbReference type="RefSeq" id="WP_285065609.1">
    <property type="nucleotide sequence ID" value="NZ_JASOOE010000006.1"/>
</dbReference>
<dbReference type="InterPro" id="IPR020578">
    <property type="entry name" value="Aminotrans_V_PyrdxlP_BS"/>
</dbReference>
<dbReference type="Gene3D" id="3.40.640.10">
    <property type="entry name" value="Type I PLP-dependent aspartate aminotransferase-like (Major domain)"/>
    <property type="match status" value="1"/>
</dbReference>
<proteinExistence type="inferred from homology"/>
<comment type="cofactor">
    <cofactor evidence="1 7">
        <name>pyridoxal 5'-phosphate</name>
        <dbReference type="ChEBI" id="CHEBI:597326"/>
    </cofactor>
</comment>
<dbReference type="InterPro" id="IPR016454">
    <property type="entry name" value="Cysteine_dSase"/>
</dbReference>
<evidence type="ECO:0000256" key="1">
    <source>
        <dbReference type="ARBA" id="ARBA00001933"/>
    </source>
</evidence>
<accession>A0AAJ1Q600</accession>
<dbReference type="SUPFAM" id="SSF53383">
    <property type="entry name" value="PLP-dependent transferases"/>
    <property type="match status" value="1"/>
</dbReference>
<dbReference type="EMBL" id="JASOOE010000006">
    <property type="protein sequence ID" value="MDK7187153.1"/>
    <property type="molecule type" value="Genomic_DNA"/>
</dbReference>
<dbReference type="GO" id="GO:0046872">
    <property type="term" value="F:metal ion binding"/>
    <property type="evidence" value="ECO:0007669"/>
    <property type="project" value="UniProtKB-KW"/>
</dbReference>
<evidence type="ECO:0000256" key="7">
    <source>
        <dbReference type="RuleBase" id="RU004504"/>
    </source>
</evidence>
<dbReference type="PANTHER" id="PTHR11601">
    <property type="entry name" value="CYSTEINE DESULFURYLASE FAMILY MEMBER"/>
    <property type="match status" value="1"/>
</dbReference>
<keyword evidence="5" id="KW-0408">Iron</keyword>
<evidence type="ECO:0000256" key="5">
    <source>
        <dbReference type="ARBA" id="ARBA00023004"/>
    </source>
</evidence>
<dbReference type="InterPro" id="IPR000192">
    <property type="entry name" value="Aminotrans_V_dom"/>
</dbReference>
<dbReference type="GO" id="GO:0003824">
    <property type="term" value="F:catalytic activity"/>
    <property type="evidence" value="ECO:0007669"/>
    <property type="project" value="UniProtKB-ARBA"/>
</dbReference>
<evidence type="ECO:0000259" key="8">
    <source>
        <dbReference type="Pfam" id="PF00266"/>
    </source>
</evidence>
<feature type="domain" description="Aminotransferase class V" evidence="8">
    <location>
        <begin position="3"/>
        <end position="365"/>
    </location>
</feature>
<gene>
    <name evidence="9" type="ORF">QP433_04080</name>
</gene>
<dbReference type="PANTHER" id="PTHR11601:SF50">
    <property type="entry name" value="CYSTEINE DESULFURASE ISCS 2-RELATED"/>
    <property type="match status" value="1"/>
</dbReference>
<evidence type="ECO:0000256" key="4">
    <source>
        <dbReference type="ARBA" id="ARBA00022898"/>
    </source>
</evidence>
<dbReference type="InterPro" id="IPR015422">
    <property type="entry name" value="PyrdxlP-dep_Trfase_small"/>
</dbReference>
<organism evidence="9 10">
    <name type="scientific">Facklamia hominis</name>
    <dbReference type="NCBI Taxonomy" id="178214"/>
    <lineage>
        <taxon>Bacteria</taxon>
        <taxon>Bacillati</taxon>
        <taxon>Bacillota</taxon>
        <taxon>Bacilli</taxon>
        <taxon>Lactobacillales</taxon>
        <taxon>Aerococcaceae</taxon>
        <taxon>Facklamia</taxon>
    </lineage>
</organism>
<evidence type="ECO:0000256" key="6">
    <source>
        <dbReference type="ARBA" id="ARBA00023014"/>
    </source>
</evidence>
<dbReference type="PROSITE" id="PS00595">
    <property type="entry name" value="AA_TRANSFER_CLASS_5"/>
    <property type="match status" value="1"/>
</dbReference>
<sequence length="383" mass="42282">MLYFDHSATTKPSEEILDTYLRVSREYFGNPSSAHQAGQICQQLLEQARTQVAQILSVKPDEVYFTSSGTESNNWVLQVILDQAAKSHPDRHQVILSQIEHPSILKQIPLLQSKGYQVKLAPVDGSGCIDIDQLEDLLSDDVLLLSTMAVNNEVGSVQDIKAIRHLLEDYPQILWHVDGVQGVSLHLDLMKQDRIDLLTLSGHKFHAPRGTGILMMKERVNRAPLLYGGGQERGLRSSTENLASIVSTAKALRFAEAKQTASYVFLKGERDRIVEALESYNWTVFAKDSASPHIICAAYPGIPGEVLINAFSQEGVMVSTTSACSSRKHQAHHTLQAMGVDPSLAQSAIRLSMSQSTSAVEVDQLLAVIERISKRFSLDLQGR</sequence>
<dbReference type="PIRSF" id="PIRSF005572">
    <property type="entry name" value="NifS"/>
    <property type="match status" value="1"/>
</dbReference>
<dbReference type="Pfam" id="PF00266">
    <property type="entry name" value="Aminotran_5"/>
    <property type="match status" value="1"/>
</dbReference>
<keyword evidence="4" id="KW-0663">Pyridoxal phosphate</keyword>
<dbReference type="InterPro" id="IPR015421">
    <property type="entry name" value="PyrdxlP-dep_Trfase_major"/>
</dbReference>
<comment type="caution">
    <text evidence="9">The sequence shown here is derived from an EMBL/GenBank/DDBJ whole genome shotgun (WGS) entry which is preliminary data.</text>
</comment>
<protein>
    <submittedName>
        <fullName evidence="9">Cysteine desulfurase family protein</fullName>
    </submittedName>
</protein>
<reference evidence="9" key="1">
    <citation type="submission" date="2023-05" db="EMBL/GenBank/DDBJ databases">
        <title>Cataloging the Phylogenetic Diversity of Human Bladder Bacteria.</title>
        <authorList>
            <person name="Du J."/>
        </authorList>
    </citation>
    <scope>NUCLEOTIDE SEQUENCE</scope>
    <source>
        <strain evidence="9">UMB1231</strain>
    </source>
</reference>
<comment type="similarity">
    <text evidence="2">Belongs to the class-V pyridoxal-phosphate-dependent aminotransferase family. NifS/IscS subfamily.</text>
</comment>
<evidence type="ECO:0000256" key="2">
    <source>
        <dbReference type="ARBA" id="ARBA00006490"/>
    </source>
</evidence>